<dbReference type="RefSeq" id="WP_184250251.1">
    <property type="nucleotide sequence ID" value="NZ_BAAACU010000017.1"/>
</dbReference>
<feature type="transmembrane region" description="Helical" evidence="1">
    <location>
        <begin position="60"/>
        <end position="80"/>
    </location>
</feature>
<dbReference type="GO" id="GO:0016787">
    <property type="term" value="F:hydrolase activity"/>
    <property type="evidence" value="ECO:0007669"/>
    <property type="project" value="UniProtKB-KW"/>
</dbReference>
<protein>
    <submittedName>
        <fullName evidence="2">Membrane-associated HD superfamily phosphohydrolase</fullName>
    </submittedName>
</protein>
<gene>
    <name evidence="2" type="ORF">GGQ92_002839</name>
</gene>
<dbReference type="AlphaFoldDB" id="A0A841RU56"/>
<sequence length="114" mass="13215">MIDFTEISNTIFHPLKTWAEQSQANWNVLIVSGFLLVFLGGILTYVLHKKMGDPDERTKQISLNTALIVLTVVILCDVVFPKEYMWQVFFLFKYSLAFVASAVYLAIRYKRDFL</sequence>
<evidence type="ECO:0000313" key="3">
    <source>
        <dbReference type="Proteomes" id="UP000572212"/>
    </source>
</evidence>
<reference evidence="2 3" key="1">
    <citation type="submission" date="2020-08" db="EMBL/GenBank/DDBJ databases">
        <title>Genomic Encyclopedia of Type Strains, Phase IV (KMG-IV): sequencing the most valuable type-strain genomes for metagenomic binning, comparative biology and taxonomic classification.</title>
        <authorList>
            <person name="Goeker M."/>
        </authorList>
    </citation>
    <scope>NUCLEOTIDE SEQUENCE [LARGE SCALE GENOMIC DNA]</scope>
    <source>
        <strain evidence="2 3">DSM 11805</strain>
    </source>
</reference>
<accession>A0A841RU56</accession>
<evidence type="ECO:0000256" key="1">
    <source>
        <dbReference type="SAM" id="Phobius"/>
    </source>
</evidence>
<proteinExistence type="predicted"/>
<keyword evidence="1" id="KW-0472">Membrane</keyword>
<keyword evidence="1" id="KW-0812">Transmembrane</keyword>
<feature type="transmembrane region" description="Helical" evidence="1">
    <location>
        <begin position="26"/>
        <end position="48"/>
    </location>
</feature>
<organism evidence="2 3">
    <name type="scientific">Gracilibacillus halotolerans</name>
    <dbReference type="NCBI Taxonomy" id="74386"/>
    <lineage>
        <taxon>Bacteria</taxon>
        <taxon>Bacillati</taxon>
        <taxon>Bacillota</taxon>
        <taxon>Bacilli</taxon>
        <taxon>Bacillales</taxon>
        <taxon>Bacillaceae</taxon>
        <taxon>Gracilibacillus</taxon>
    </lineage>
</organism>
<dbReference type="Proteomes" id="UP000572212">
    <property type="component" value="Unassembled WGS sequence"/>
</dbReference>
<dbReference type="EMBL" id="JACHON010000020">
    <property type="protein sequence ID" value="MBB6514018.1"/>
    <property type="molecule type" value="Genomic_DNA"/>
</dbReference>
<keyword evidence="1" id="KW-1133">Transmembrane helix</keyword>
<name>A0A841RU56_9BACI</name>
<comment type="caution">
    <text evidence="2">The sequence shown here is derived from an EMBL/GenBank/DDBJ whole genome shotgun (WGS) entry which is preliminary data.</text>
</comment>
<feature type="transmembrane region" description="Helical" evidence="1">
    <location>
        <begin position="86"/>
        <end position="107"/>
    </location>
</feature>
<keyword evidence="2" id="KW-0378">Hydrolase</keyword>
<keyword evidence="3" id="KW-1185">Reference proteome</keyword>
<evidence type="ECO:0000313" key="2">
    <source>
        <dbReference type="EMBL" id="MBB6514018.1"/>
    </source>
</evidence>